<dbReference type="Pfam" id="PF09174">
    <property type="entry name" value="Maf1"/>
    <property type="match status" value="1"/>
</dbReference>
<dbReference type="AlphaFoldDB" id="A0A076KT11"/>
<proteinExistence type="predicted"/>
<feature type="non-terminal residue" evidence="1">
    <location>
        <position position="50"/>
    </location>
</feature>
<evidence type="ECO:0000313" key="1">
    <source>
        <dbReference type="EMBL" id="AII97316.1"/>
    </source>
</evidence>
<dbReference type="InterPro" id="IPR015257">
    <property type="entry name" value="Maf1"/>
</dbReference>
<protein>
    <submittedName>
        <fullName evidence="1">Translation factor</fullName>
    </submittedName>
</protein>
<sequence length="50" mass="5821">VKQKIENYLLEAEKVWTADNGENMLLIDCIWKAIDEVIDLVDCDVYSYTP</sequence>
<reference evidence="1" key="1">
    <citation type="journal article" date="2014" name="Mol. Ecol. Resour.">
        <title>Conserved genetic regions across angiosperms as tools to develop single-copy nuclear markers in gymnosperms: an example using cycads.</title>
        <authorList>
            <person name="Salas-Leiva D.E."/>
            <person name="Meerow A.W."/>
            <person name="Francisco-Ortega J."/>
            <person name="Calonje M."/>
            <person name="Griffith M.P."/>
            <person name="Stevenson D.W."/>
            <person name="Nakamura K."/>
        </authorList>
    </citation>
    <scope>NUCLEOTIDE SEQUENCE</scope>
    <source>
        <strain evidence="1">ZBE134</strain>
        <strain evidence="2">ZBE243</strain>
    </source>
</reference>
<dbReference type="EMBL" id="KF526989">
    <property type="protein sequence ID" value="AII97317.1"/>
    <property type="molecule type" value="Genomic_DNA"/>
</dbReference>
<dbReference type="EMBL" id="KF526988">
    <property type="protein sequence ID" value="AII97316.1"/>
    <property type="molecule type" value="Genomic_DNA"/>
</dbReference>
<dbReference type="GO" id="GO:0016480">
    <property type="term" value="P:negative regulation of transcription by RNA polymerase III"/>
    <property type="evidence" value="ECO:0007669"/>
    <property type="project" value="InterPro"/>
</dbReference>
<dbReference type="Gene3D" id="3.40.1000.50">
    <property type="entry name" value="Repressor of RNA polymerase III transcription Maf1"/>
    <property type="match status" value="1"/>
</dbReference>
<organism evidence="1">
    <name type="scientific">Zamia angustifolia</name>
    <dbReference type="NCBI Taxonomy" id="182489"/>
    <lineage>
        <taxon>Eukaryota</taxon>
        <taxon>Viridiplantae</taxon>
        <taxon>Streptophyta</taxon>
        <taxon>Embryophyta</taxon>
        <taxon>Tracheophyta</taxon>
        <taxon>Spermatophyta</taxon>
        <taxon>Cycadidae</taxon>
        <taxon>Cycadales</taxon>
        <taxon>Zamiaceae</taxon>
        <taxon>Zamia</taxon>
    </lineage>
</organism>
<evidence type="ECO:0000313" key="2">
    <source>
        <dbReference type="EMBL" id="AII97317.1"/>
    </source>
</evidence>
<dbReference type="InterPro" id="IPR038564">
    <property type="entry name" value="Maf1_sf"/>
</dbReference>
<feature type="non-terminal residue" evidence="1">
    <location>
        <position position="1"/>
    </location>
</feature>
<name>A0A076KT11_9SPER</name>
<accession>A0A076KT11</accession>